<name>A0A963YWX6_9PROT</name>
<evidence type="ECO:0000256" key="3">
    <source>
        <dbReference type="ARBA" id="ARBA00022643"/>
    </source>
</evidence>
<dbReference type="InterPro" id="IPR013107">
    <property type="entry name" value="Acyl-CoA_DH_C"/>
</dbReference>
<dbReference type="PIRSF" id="PIRSF016578">
    <property type="entry name" value="HsaA"/>
    <property type="match status" value="1"/>
</dbReference>
<dbReference type="InterPro" id="IPR046373">
    <property type="entry name" value="Acyl-CoA_Oxase/DH_mid-dom_sf"/>
</dbReference>
<keyword evidence="4" id="KW-0547">Nucleotide-binding</keyword>
<dbReference type="Gene3D" id="1.20.140.10">
    <property type="entry name" value="Butyryl-CoA Dehydrogenase, subunit A, domain 3"/>
    <property type="match status" value="1"/>
</dbReference>
<comment type="caution">
    <text evidence="17">The sequence shown here is derived from an EMBL/GenBank/DDBJ whole genome shotgun (WGS) entry which is preliminary data.</text>
</comment>
<evidence type="ECO:0000256" key="5">
    <source>
        <dbReference type="ARBA" id="ARBA00023002"/>
    </source>
</evidence>
<evidence type="ECO:0000256" key="12">
    <source>
        <dbReference type="ARBA" id="ARBA00048445"/>
    </source>
</evidence>
<organism evidence="17 18">
    <name type="scientific">Acidisoma silvae</name>
    <dbReference type="NCBI Taxonomy" id="2802396"/>
    <lineage>
        <taxon>Bacteria</taxon>
        <taxon>Pseudomonadati</taxon>
        <taxon>Pseudomonadota</taxon>
        <taxon>Alphaproteobacteria</taxon>
        <taxon>Acetobacterales</taxon>
        <taxon>Acidocellaceae</taxon>
        <taxon>Acidisoma</taxon>
    </lineage>
</organism>
<evidence type="ECO:0000313" key="18">
    <source>
        <dbReference type="Proteomes" id="UP000708298"/>
    </source>
</evidence>
<evidence type="ECO:0000313" key="17">
    <source>
        <dbReference type="EMBL" id="MCB8878501.1"/>
    </source>
</evidence>
<comment type="pathway">
    <text evidence="7">Sulfur metabolism; dibenzothiophene degradation.</text>
</comment>
<dbReference type="Gene3D" id="2.40.110.10">
    <property type="entry name" value="Butyryl-CoA Dehydrogenase, subunit A, domain 2"/>
    <property type="match status" value="1"/>
</dbReference>
<reference evidence="17" key="2">
    <citation type="submission" date="2021-01" db="EMBL/GenBank/DDBJ databases">
        <authorList>
            <person name="Mieszkin S."/>
            <person name="Pouder E."/>
            <person name="Alain K."/>
        </authorList>
    </citation>
    <scope>NUCLEOTIDE SEQUENCE</scope>
    <source>
        <strain evidence="17">HW T2.11</strain>
    </source>
</reference>
<dbReference type="SUPFAM" id="SSF47203">
    <property type="entry name" value="Acyl-CoA dehydrogenase C-terminal domain-like"/>
    <property type="match status" value="1"/>
</dbReference>
<dbReference type="InterPro" id="IPR006091">
    <property type="entry name" value="Acyl-CoA_Oxase/DH_mid-dom"/>
</dbReference>
<gene>
    <name evidence="17" type="ORF">ASILVAE211_25215</name>
</gene>
<dbReference type="Gene3D" id="1.10.540.10">
    <property type="entry name" value="Acyl-CoA dehydrogenase/oxidase, N-terminal domain"/>
    <property type="match status" value="1"/>
</dbReference>
<feature type="domain" description="Acyl-CoA dehydrogenase C-terminal" evidence="16">
    <location>
        <begin position="237"/>
        <end position="371"/>
    </location>
</feature>
<dbReference type="GO" id="GO:0008470">
    <property type="term" value="F:3-methylbutanoyl-CoA dehydrogenase activity"/>
    <property type="evidence" value="ECO:0007669"/>
    <property type="project" value="TreeGrafter"/>
</dbReference>
<keyword evidence="2" id="KW-0285">Flavoprotein</keyword>
<keyword evidence="18" id="KW-1185">Reference proteome</keyword>
<evidence type="ECO:0000259" key="14">
    <source>
        <dbReference type="Pfam" id="PF02770"/>
    </source>
</evidence>
<dbReference type="InterPro" id="IPR009100">
    <property type="entry name" value="AcylCoA_DH/oxidase_NM_dom_sf"/>
</dbReference>
<proteinExistence type="inferred from homology"/>
<comment type="catalytic activity">
    <reaction evidence="12">
        <text>dibenzothiophene 5-oxide + FMNH2 + O2 = dibenzothiophene 5,5-dioxide + FMN + H2O + H(+)</text>
        <dbReference type="Rhea" id="RHEA:49080"/>
        <dbReference type="ChEBI" id="CHEBI:15377"/>
        <dbReference type="ChEBI" id="CHEBI:15378"/>
        <dbReference type="ChEBI" id="CHEBI:15379"/>
        <dbReference type="ChEBI" id="CHEBI:23683"/>
        <dbReference type="ChEBI" id="CHEBI:57618"/>
        <dbReference type="ChEBI" id="CHEBI:58210"/>
        <dbReference type="ChEBI" id="CHEBI:90356"/>
    </reaction>
</comment>
<dbReference type="GO" id="GO:0050660">
    <property type="term" value="F:flavin adenine dinucleotide binding"/>
    <property type="evidence" value="ECO:0007669"/>
    <property type="project" value="InterPro"/>
</dbReference>
<evidence type="ECO:0000256" key="4">
    <source>
        <dbReference type="ARBA" id="ARBA00022741"/>
    </source>
</evidence>
<dbReference type="InterPro" id="IPR036250">
    <property type="entry name" value="AcylCo_DH-like_C"/>
</dbReference>
<comment type="catalytic activity">
    <reaction evidence="13">
        <text>dibenzothiophene + 2 FMNH2 + 2 O2 = dibenzothiophene 5,5-dioxide + 2 FMN + 2 H2O + 2 H(+)</text>
        <dbReference type="Rhea" id="RHEA:49072"/>
        <dbReference type="ChEBI" id="CHEBI:15377"/>
        <dbReference type="ChEBI" id="CHEBI:15378"/>
        <dbReference type="ChEBI" id="CHEBI:15379"/>
        <dbReference type="ChEBI" id="CHEBI:23681"/>
        <dbReference type="ChEBI" id="CHEBI:57618"/>
        <dbReference type="ChEBI" id="CHEBI:58210"/>
        <dbReference type="ChEBI" id="CHEBI:90356"/>
        <dbReference type="EC" id="1.14.14.21"/>
    </reaction>
</comment>
<sequence>MTDFLDAPKASDILAGLEQLVPILGRDASARERDRVLPHESVNVLRQSGVLRLRIPEAVGGAGGTIRQQMEAVMAIASVDSNLAQAVRPHFFFVEELRTQGSARTTARWWPELAGGLVVGNALSEAATSRVGQVKSRLEPRGAGWVLNGRKSYSTGSLYADRILVSGETADGEKIMALLPVNRTGIAMQDDWDGMGQRTTATGTTTFTDVVIQEDELIEFRSLDEVFTHIGGHRQLFLAAVMAGIAANASRELNDYIRDRARPSAHSLAETASEDPYVLRVAGAVSSASFGARAAVLAAADSLDAAAVQSGDESAAISAATDVARAQVVIAELVLPATANLFEAGGASAVTDSLNLHRHWRNARTVAAHNPIDYKRNAVANWEINFVQPPRNSYF</sequence>
<dbReference type="InterPro" id="IPR037069">
    <property type="entry name" value="AcylCoA_DH/ox_N_sf"/>
</dbReference>
<dbReference type="AlphaFoldDB" id="A0A963YWX6"/>
<dbReference type="EC" id="1.14.14.21" evidence="9"/>
<dbReference type="PANTHER" id="PTHR43884">
    <property type="entry name" value="ACYL-COA DEHYDROGENASE"/>
    <property type="match status" value="1"/>
</dbReference>
<evidence type="ECO:0000259" key="15">
    <source>
        <dbReference type="Pfam" id="PF02771"/>
    </source>
</evidence>
<dbReference type="GO" id="GO:0004497">
    <property type="term" value="F:monooxygenase activity"/>
    <property type="evidence" value="ECO:0007669"/>
    <property type="project" value="UniProtKB-KW"/>
</dbReference>
<evidence type="ECO:0000256" key="9">
    <source>
        <dbReference type="ARBA" id="ARBA00034328"/>
    </source>
</evidence>
<evidence type="ECO:0000256" key="8">
    <source>
        <dbReference type="ARBA" id="ARBA00034317"/>
    </source>
</evidence>
<dbReference type="GO" id="GO:0006552">
    <property type="term" value="P:L-leucine catabolic process"/>
    <property type="evidence" value="ECO:0007669"/>
    <property type="project" value="TreeGrafter"/>
</dbReference>
<evidence type="ECO:0000256" key="10">
    <source>
        <dbReference type="ARBA" id="ARBA00034345"/>
    </source>
</evidence>
<comment type="subcellular location">
    <subcellularLocation>
        <location evidence="1">Cytoplasm</location>
    </subcellularLocation>
</comment>
<evidence type="ECO:0000256" key="1">
    <source>
        <dbReference type="ARBA" id="ARBA00004496"/>
    </source>
</evidence>
<feature type="domain" description="Acyl-CoA oxidase/dehydrogenase middle" evidence="14">
    <location>
        <begin position="127"/>
        <end position="210"/>
    </location>
</feature>
<evidence type="ECO:0000256" key="6">
    <source>
        <dbReference type="ARBA" id="ARBA00023033"/>
    </source>
</evidence>
<evidence type="ECO:0000256" key="13">
    <source>
        <dbReference type="ARBA" id="ARBA00049456"/>
    </source>
</evidence>
<dbReference type="SUPFAM" id="SSF56645">
    <property type="entry name" value="Acyl-CoA dehydrogenase NM domain-like"/>
    <property type="match status" value="1"/>
</dbReference>
<feature type="domain" description="Acyl-CoA dehydrogenase/oxidase N-terminal" evidence="15">
    <location>
        <begin position="30"/>
        <end position="116"/>
    </location>
</feature>
<evidence type="ECO:0000256" key="7">
    <source>
        <dbReference type="ARBA" id="ARBA00034307"/>
    </source>
</evidence>
<dbReference type="Proteomes" id="UP000708298">
    <property type="component" value="Unassembled WGS sequence"/>
</dbReference>
<comment type="similarity">
    <text evidence="8">Belongs to the DszC flavin monooxygenase family.</text>
</comment>
<evidence type="ECO:0000256" key="2">
    <source>
        <dbReference type="ARBA" id="ARBA00022630"/>
    </source>
</evidence>
<evidence type="ECO:0000259" key="16">
    <source>
        <dbReference type="Pfam" id="PF08028"/>
    </source>
</evidence>
<dbReference type="RefSeq" id="WP_227324145.1">
    <property type="nucleotide sequence ID" value="NZ_JAESVB010000042.1"/>
</dbReference>
<dbReference type="PANTHER" id="PTHR43884:SF12">
    <property type="entry name" value="ISOVALERYL-COA DEHYDROGENASE, MITOCHONDRIAL-RELATED"/>
    <property type="match status" value="1"/>
</dbReference>
<dbReference type="Pfam" id="PF02771">
    <property type="entry name" value="Acyl-CoA_dh_N"/>
    <property type="match status" value="1"/>
</dbReference>
<protein>
    <recommendedName>
        <fullName evidence="10">Dibenzothiophene monooxygenase</fullName>
        <ecNumber evidence="9">1.14.14.21</ecNumber>
    </recommendedName>
</protein>
<comment type="catalytic activity">
    <reaction evidence="11">
        <text>dibenzothiophene + FMNH2 + O2 = dibenzothiophene 5-oxide + FMN + H2O + H(+)</text>
        <dbReference type="Rhea" id="RHEA:49076"/>
        <dbReference type="ChEBI" id="CHEBI:15377"/>
        <dbReference type="ChEBI" id="CHEBI:15378"/>
        <dbReference type="ChEBI" id="CHEBI:15379"/>
        <dbReference type="ChEBI" id="CHEBI:23681"/>
        <dbReference type="ChEBI" id="CHEBI:23683"/>
        <dbReference type="ChEBI" id="CHEBI:57618"/>
        <dbReference type="ChEBI" id="CHEBI:58210"/>
    </reaction>
</comment>
<evidence type="ECO:0000256" key="11">
    <source>
        <dbReference type="ARBA" id="ARBA00047859"/>
    </source>
</evidence>
<reference evidence="17" key="1">
    <citation type="journal article" date="2021" name="Microorganisms">
        <title>Acidisoma silvae sp. nov. and Acidisomacellulosilytica sp. nov., Two Acidophilic Bacteria Isolated from Decaying Wood, Hydrolyzing Cellulose and Producing Poly-3-hydroxybutyrate.</title>
        <authorList>
            <person name="Mieszkin S."/>
            <person name="Pouder E."/>
            <person name="Uroz S."/>
            <person name="Simon-Colin C."/>
            <person name="Alain K."/>
        </authorList>
    </citation>
    <scope>NUCLEOTIDE SEQUENCE</scope>
    <source>
        <strain evidence="17">HW T2.11</strain>
    </source>
</reference>
<dbReference type="GO" id="GO:0005737">
    <property type="term" value="C:cytoplasm"/>
    <property type="evidence" value="ECO:0007669"/>
    <property type="project" value="UniProtKB-SubCell"/>
</dbReference>
<keyword evidence="5" id="KW-0560">Oxidoreductase</keyword>
<keyword evidence="3" id="KW-0288">FMN</keyword>
<dbReference type="EMBL" id="JAESVB010000042">
    <property type="protein sequence ID" value="MCB8878501.1"/>
    <property type="molecule type" value="Genomic_DNA"/>
</dbReference>
<dbReference type="Pfam" id="PF08028">
    <property type="entry name" value="Acyl-CoA_dh_2"/>
    <property type="match status" value="1"/>
</dbReference>
<dbReference type="InterPro" id="IPR013786">
    <property type="entry name" value="AcylCoA_DH/ox_N"/>
</dbReference>
<accession>A0A963YWX6</accession>
<dbReference type="Pfam" id="PF02770">
    <property type="entry name" value="Acyl-CoA_dh_M"/>
    <property type="match status" value="1"/>
</dbReference>
<keyword evidence="6" id="KW-0503">Monooxygenase</keyword>